<dbReference type="AlphaFoldDB" id="A0AB35BU08"/>
<gene>
    <name evidence="1" type="ORF">J7561_00645</name>
</gene>
<dbReference type="EMBL" id="JAGIBU010000001">
    <property type="protein sequence ID" value="MBS7823709.1"/>
    <property type="molecule type" value="Genomic_DNA"/>
</dbReference>
<reference evidence="1" key="1">
    <citation type="submission" date="2021-03" db="EMBL/GenBank/DDBJ databases">
        <title>Identification and antibiotic profiling of Wohlfahrtiimonas chitiniclastica, an underestimated human pathogen.</title>
        <authorList>
            <person name="Kopf A."/>
            <person name="Bunk B."/>
            <person name="Coldewey S."/>
            <person name="Gunzer F."/>
            <person name="Riedel T."/>
            <person name="Schroettner P."/>
        </authorList>
    </citation>
    <scope>NUCLEOTIDE SEQUENCE</scope>
    <source>
        <strain evidence="1">DSM 100917</strain>
    </source>
</reference>
<dbReference type="RefSeq" id="WP_213403239.1">
    <property type="nucleotide sequence ID" value="NZ_JAGIBT010000001.1"/>
</dbReference>
<accession>A0AB35BU08</accession>
<evidence type="ECO:0000313" key="1">
    <source>
        <dbReference type="EMBL" id="MBS7823709.1"/>
    </source>
</evidence>
<dbReference type="Proteomes" id="UP000680020">
    <property type="component" value="Unassembled WGS sequence"/>
</dbReference>
<proteinExistence type="predicted"/>
<sequence>MPIPLKNPIVLECQNCHFTFKITGDDLSFPHQCPKCGADDWQIKG</sequence>
<name>A0AB35BU08_9GAMM</name>
<comment type="caution">
    <text evidence="1">The sequence shown here is derived from an EMBL/GenBank/DDBJ whole genome shotgun (WGS) entry which is preliminary data.</text>
</comment>
<evidence type="ECO:0000313" key="2">
    <source>
        <dbReference type="Proteomes" id="UP000680020"/>
    </source>
</evidence>
<organism evidence="1 2">
    <name type="scientific">Wohlfahrtiimonas chitiniclastica</name>
    <dbReference type="NCBI Taxonomy" id="400946"/>
    <lineage>
        <taxon>Bacteria</taxon>
        <taxon>Pseudomonadati</taxon>
        <taxon>Pseudomonadota</taxon>
        <taxon>Gammaproteobacteria</taxon>
        <taxon>Cardiobacteriales</taxon>
        <taxon>Ignatzschineriaceae</taxon>
        <taxon>Wohlfahrtiimonas</taxon>
    </lineage>
</organism>
<protein>
    <submittedName>
        <fullName evidence="1">Glycosyltransferase</fullName>
    </submittedName>
</protein>